<evidence type="ECO:0000313" key="1">
    <source>
        <dbReference type="EMBL" id="KAJ4453408.1"/>
    </source>
</evidence>
<organism evidence="1 2">
    <name type="scientific">Paratrimastix pyriformis</name>
    <dbReference type="NCBI Taxonomy" id="342808"/>
    <lineage>
        <taxon>Eukaryota</taxon>
        <taxon>Metamonada</taxon>
        <taxon>Preaxostyla</taxon>
        <taxon>Paratrimastigidae</taxon>
        <taxon>Paratrimastix</taxon>
    </lineage>
</organism>
<dbReference type="Proteomes" id="UP001141327">
    <property type="component" value="Unassembled WGS sequence"/>
</dbReference>
<dbReference type="EMBL" id="JAPMOS010000266">
    <property type="protein sequence ID" value="KAJ4453408.1"/>
    <property type="molecule type" value="Genomic_DNA"/>
</dbReference>
<comment type="caution">
    <text evidence="1">The sequence shown here is derived from an EMBL/GenBank/DDBJ whole genome shotgun (WGS) entry which is preliminary data.</text>
</comment>
<gene>
    <name evidence="1" type="ORF">PAPYR_12125</name>
</gene>
<name>A0ABQ8U635_9EUKA</name>
<accession>A0ABQ8U635</accession>
<protein>
    <submittedName>
        <fullName evidence="1">Uncharacterized protein</fullName>
    </submittedName>
</protein>
<evidence type="ECO:0000313" key="2">
    <source>
        <dbReference type="Proteomes" id="UP001141327"/>
    </source>
</evidence>
<proteinExistence type="predicted"/>
<keyword evidence="2" id="KW-1185">Reference proteome</keyword>
<reference evidence="1" key="1">
    <citation type="journal article" date="2022" name="bioRxiv">
        <title>Genomics of Preaxostyla Flagellates Illuminates Evolutionary Transitions and the Path Towards Mitochondrial Loss.</title>
        <authorList>
            <person name="Novak L.V.F."/>
            <person name="Treitli S.C."/>
            <person name="Pyrih J."/>
            <person name="Halakuc P."/>
            <person name="Pipaliya S.V."/>
            <person name="Vacek V."/>
            <person name="Brzon O."/>
            <person name="Soukal P."/>
            <person name="Eme L."/>
            <person name="Dacks J.B."/>
            <person name="Karnkowska A."/>
            <person name="Elias M."/>
            <person name="Hampl V."/>
        </authorList>
    </citation>
    <scope>NUCLEOTIDE SEQUENCE</scope>
    <source>
        <strain evidence="1">RCP-MX</strain>
    </source>
</reference>
<sequence length="87" mass="9414">MDYYQVQCLILMTSQALQYLILNSNLSIDNTPSTIVKRDANSRIYCSTVIGDKIAPVSGTLAVPAIISANSLITSGITCNGKKNFEK</sequence>